<keyword evidence="5 11" id="KW-0812">Transmembrane</keyword>
<dbReference type="Pfam" id="PF17090">
    <property type="entry name" value="Ytca"/>
    <property type="match status" value="1"/>
</dbReference>
<evidence type="ECO:0000256" key="5">
    <source>
        <dbReference type="ARBA" id="ARBA00022692"/>
    </source>
</evidence>
<feature type="transmembrane region" description="Helical" evidence="11">
    <location>
        <begin position="47"/>
        <end position="66"/>
    </location>
</feature>
<dbReference type="OrthoDB" id="123105at2"/>
<evidence type="ECO:0000256" key="7">
    <source>
        <dbReference type="ARBA" id="ARBA00022989"/>
    </source>
</evidence>
<dbReference type="Proteomes" id="UP000295727">
    <property type="component" value="Chromosome 2"/>
</dbReference>
<evidence type="ECO:0000313" key="13">
    <source>
        <dbReference type="Proteomes" id="UP000295727"/>
    </source>
</evidence>
<dbReference type="EMBL" id="CP038149">
    <property type="protein sequence ID" value="QBR00255.1"/>
    <property type="molecule type" value="Genomic_DNA"/>
</dbReference>
<reference evidence="12 13" key="1">
    <citation type="submission" date="2019-03" db="EMBL/GenBank/DDBJ databases">
        <title>Paraburkholderia sp. 7MH5, isolated from subtropical forest soil.</title>
        <authorList>
            <person name="Gao Z.-H."/>
            <person name="Qiu L.-H."/>
        </authorList>
    </citation>
    <scope>NUCLEOTIDE SEQUENCE [LARGE SCALE GENOMIC DNA]</scope>
    <source>
        <strain evidence="12 13">7MH5</strain>
    </source>
</reference>
<protein>
    <recommendedName>
        <fullName evidence="3">Uncharacterized protein YtcA</fullName>
    </recommendedName>
</protein>
<keyword evidence="4" id="KW-1003">Cell membrane</keyword>
<evidence type="ECO:0000256" key="6">
    <source>
        <dbReference type="ARBA" id="ARBA00022729"/>
    </source>
</evidence>
<evidence type="ECO:0000256" key="10">
    <source>
        <dbReference type="ARBA" id="ARBA00023288"/>
    </source>
</evidence>
<organism evidence="12 13">
    <name type="scientific">Paraburkholderia pallida</name>
    <dbReference type="NCBI Taxonomy" id="2547399"/>
    <lineage>
        <taxon>Bacteria</taxon>
        <taxon>Pseudomonadati</taxon>
        <taxon>Pseudomonadota</taxon>
        <taxon>Betaproteobacteria</taxon>
        <taxon>Burkholderiales</taxon>
        <taxon>Burkholderiaceae</taxon>
        <taxon>Paraburkholderia</taxon>
    </lineage>
</organism>
<keyword evidence="9" id="KW-0564">Palmitate</keyword>
<evidence type="ECO:0000256" key="2">
    <source>
        <dbReference type="ARBA" id="ARBA00008208"/>
    </source>
</evidence>
<dbReference type="KEGG" id="ppai:E1956_24630"/>
<comment type="similarity">
    <text evidence="2">Belongs to the YtcA family.</text>
</comment>
<evidence type="ECO:0000256" key="11">
    <source>
        <dbReference type="SAM" id="Phobius"/>
    </source>
</evidence>
<keyword evidence="10" id="KW-0449">Lipoprotein</keyword>
<evidence type="ECO:0000313" key="12">
    <source>
        <dbReference type="EMBL" id="QBR00255.1"/>
    </source>
</evidence>
<evidence type="ECO:0000256" key="4">
    <source>
        <dbReference type="ARBA" id="ARBA00022475"/>
    </source>
</evidence>
<feature type="transmembrane region" description="Helical" evidence="11">
    <location>
        <begin position="78"/>
        <end position="96"/>
    </location>
</feature>
<dbReference type="InterPro" id="IPR031381">
    <property type="entry name" value="YtcA"/>
</dbReference>
<dbReference type="GO" id="GO:0016020">
    <property type="term" value="C:membrane"/>
    <property type="evidence" value="ECO:0007669"/>
    <property type="project" value="UniProtKB-SubCell"/>
</dbReference>
<evidence type="ECO:0000256" key="3">
    <source>
        <dbReference type="ARBA" id="ARBA00021237"/>
    </source>
</evidence>
<evidence type="ECO:0000256" key="1">
    <source>
        <dbReference type="ARBA" id="ARBA00004141"/>
    </source>
</evidence>
<gene>
    <name evidence="12" type="ORF">E1956_24630</name>
</gene>
<name>A0A4P7D0V3_9BURK</name>
<evidence type="ECO:0000256" key="9">
    <source>
        <dbReference type="ARBA" id="ARBA00023139"/>
    </source>
</evidence>
<evidence type="ECO:0000256" key="8">
    <source>
        <dbReference type="ARBA" id="ARBA00023136"/>
    </source>
</evidence>
<dbReference type="RefSeq" id="WP_134753748.1">
    <property type="nucleotide sequence ID" value="NZ_CP038149.1"/>
</dbReference>
<sequence>MPSLIPIRRPARCVAAGRLLCGLALPWLAGCSVSPSISVLGAYFPDWMFCFLGSLAMTLIVRAVLVRLQRESVLGPPFVAYSALLLLFSLLFWLLFFNS</sequence>
<accession>A0A4P7D0V3</accession>
<dbReference type="AlphaFoldDB" id="A0A4P7D0V3"/>
<keyword evidence="6" id="KW-0732">Signal</keyword>
<comment type="subcellular location">
    <subcellularLocation>
        <location evidence="1">Membrane</location>
        <topology evidence="1">Multi-pass membrane protein</topology>
    </subcellularLocation>
</comment>
<proteinExistence type="inferred from homology"/>
<keyword evidence="8 11" id="KW-0472">Membrane</keyword>
<keyword evidence="13" id="KW-1185">Reference proteome</keyword>
<keyword evidence="7 11" id="KW-1133">Transmembrane helix</keyword>